<dbReference type="SMART" id="SM00490">
    <property type="entry name" value="HELICc"/>
    <property type="match status" value="1"/>
</dbReference>
<keyword evidence="5 8" id="KW-0067">ATP-binding</keyword>
<dbReference type="InterPro" id="IPR001650">
    <property type="entry name" value="Helicase_C-like"/>
</dbReference>
<keyword evidence="3" id="KW-0378">Hydrolase</keyword>
<dbReference type="OrthoDB" id="196131at2759"/>
<protein>
    <recommendedName>
        <fullName evidence="1">RNA helicase</fullName>
        <ecNumber evidence="1">3.6.4.13</ecNumber>
    </recommendedName>
</protein>
<evidence type="ECO:0000256" key="1">
    <source>
        <dbReference type="ARBA" id="ARBA00012552"/>
    </source>
</evidence>
<feature type="domain" description="Helicase C-terminal" evidence="7">
    <location>
        <begin position="365"/>
        <end position="530"/>
    </location>
</feature>
<proteinExistence type="predicted"/>
<evidence type="ECO:0000256" key="3">
    <source>
        <dbReference type="ARBA" id="ARBA00022801"/>
    </source>
</evidence>
<dbReference type="PROSITE" id="PS51194">
    <property type="entry name" value="HELICASE_CTER"/>
    <property type="match status" value="1"/>
</dbReference>
<dbReference type="GO" id="GO:0010468">
    <property type="term" value="P:regulation of gene expression"/>
    <property type="evidence" value="ECO:0007669"/>
    <property type="project" value="UniProtKB-ARBA"/>
</dbReference>
<dbReference type="Pfam" id="PF00270">
    <property type="entry name" value="DEAD"/>
    <property type="match status" value="1"/>
</dbReference>
<gene>
    <name evidence="8" type="ORF">CINCED_3A021683</name>
</gene>
<evidence type="ECO:0000313" key="9">
    <source>
        <dbReference type="Proteomes" id="UP000325440"/>
    </source>
</evidence>
<organism evidence="8 9">
    <name type="scientific">Cinara cedri</name>
    <dbReference type="NCBI Taxonomy" id="506608"/>
    <lineage>
        <taxon>Eukaryota</taxon>
        <taxon>Metazoa</taxon>
        <taxon>Ecdysozoa</taxon>
        <taxon>Arthropoda</taxon>
        <taxon>Hexapoda</taxon>
        <taxon>Insecta</taxon>
        <taxon>Pterygota</taxon>
        <taxon>Neoptera</taxon>
        <taxon>Paraneoptera</taxon>
        <taxon>Hemiptera</taxon>
        <taxon>Sternorrhyncha</taxon>
        <taxon>Aphidomorpha</taxon>
        <taxon>Aphidoidea</taxon>
        <taxon>Aphididae</taxon>
        <taxon>Lachninae</taxon>
        <taxon>Cinara</taxon>
    </lineage>
</organism>
<sequence length="551" mass="63925">MDIKVGLAGLVIGHDEAEINSIQKESGAIVNLVNNNTNNSCIVKANEQSSSRLETITPINTQSAEAERENEEEILQHASSLPQIIKKFYIEHNEVKTMSSKEAELYKKRKNNISLSYSLKFDNKHIQLSTVLLKPVKTFYHAFHNYPEIMAVINQQEFEEPSPIQCQAWPYIMRGHDLVITAQTGTGKTLAYILPALINLMRQPVPREQRIGPYVLILGPTRDLVIEIEEEIKKYLFGGISVHSVYNDYNRPEFKHFKINRLLNYIPDIIVATPDGLYDMVEQKAVTLEHVVYLVFDEIHLMEGLGIKDTIDLSLKQIRPDRQIIMTSSSWKHKFYDIFQKYYRLYIEDPIEIQIEKFDLTTVKGVEQTVIVLHEKEKRRWLRDFIFNKIYKKDRVIIFMNTRFIAETQQTWLSRLNISYRCISGKSSQMEKEELLADLRNGAVNIIIATNVGVRGIDIPDINLVINYDYPLVLEQYVHNVGRTGRSGRTDEIHKAITLFTQKDIENCDELIHFLKETNQKIPDQLMMMSEDLFYLETSCTSPRHLIDIEI</sequence>
<evidence type="ECO:0000313" key="8">
    <source>
        <dbReference type="EMBL" id="VVC30706.1"/>
    </source>
</evidence>
<evidence type="ECO:0000259" key="6">
    <source>
        <dbReference type="PROSITE" id="PS51192"/>
    </source>
</evidence>
<dbReference type="SMART" id="SM00487">
    <property type="entry name" value="DEXDc"/>
    <property type="match status" value="1"/>
</dbReference>
<evidence type="ECO:0000256" key="4">
    <source>
        <dbReference type="ARBA" id="ARBA00022806"/>
    </source>
</evidence>
<name>A0A5E4MLG8_9HEMI</name>
<dbReference type="EC" id="3.6.4.13" evidence="1"/>
<dbReference type="Gene3D" id="3.40.50.300">
    <property type="entry name" value="P-loop containing nucleotide triphosphate hydrolases"/>
    <property type="match status" value="2"/>
</dbReference>
<dbReference type="GO" id="GO:0016787">
    <property type="term" value="F:hydrolase activity"/>
    <property type="evidence" value="ECO:0007669"/>
    <property type="project" value="UniProtKB-KW"/>
</dbReference>
<dbReference type="InterPro" id="IPR011545">
    <property type="entry name" value="DEAD/DEAH_box_helicase_dom"/>
</dbReference>
<dbReference type="PROSITE" id="PS51192">
    <property type="entry name" value="HELICASE_ATP_BIND_1"/>
    <property type="match status" value="1"/>
</dbReference>
<dbReference type="GO" id="GO:0003676">
    <property type="term" value="F:nucleic acid binding"/>
    <property type="evidence" value="ECO:0007669"/>
    <property type="project" value="InterPro"/>
</dbReference>
<dbReference type="GO" id="GO:0005524">
    <property type="term" value="F:ATP binding"/>
    <property type="evidence" value="ECO:0007669"/>
    <property type="project" value="UniProtKB-KW"/>
</dbReference>
<dbReference type="InterPro" id="IPR027417">
    <property type="entry name" value="P-loop_NTPase"/>
</dbReference>
<keyword evidence="4 8" id="KW-0347">Helicase</keyword>
<reference evidence="8 9" key="1">
    <citation type="submission" date="2019-08" db="EMBL/GenBank/DDBJ databases">
        <authorList>
            <person name="Alioto T."/>
            <person name="Alioto T."/>
            <person name="Gomez Garrido J."/>
        </authorList>
    </citation>
    <scope>NUCLEOTIDE SEQUENCE [LARGE SCALE GENOMIC DNA]</scope>
</reference>
<dbReference type="Pfam" id="PF00271">
    <property type="entry name" value="Helicase_C"/>
    <property type="match status" value="1"/>
</dbReference>
<dbReference type="CDD" id="cd18787">
    <property type="entry name" value="SF2_C_DEAD"/>
    <property type="match status" value="1"/>
</dbReference>
<keyword evidence="2" id="KW-0547">Nucleotide-binding</keyword>
<dbReference type="Proteomes" id="UP000325440">
    <property type="component" value="Unassembled WGS sequence"/>
</dbReference>
<feature type="domain" description="Helicase ATP-binding" evidence="6">
    <location>
        <begin position="169"/>
        <end position="349"/>
    </location>
</feature>
<dbReference type="AlphaFoldDB" id="A0A5E4MLG8"/>
<dbReference type="SUPFAM" id="SSF52540">
    <property type="entry name" value="P-loop containing nucleoside triphosphate hydrolases"/>
    <property type="match status" value="1"/>
</dbReference>
<keyword evidence="9" id="KW-1185">Reference proteome</keyword>
<dbReference type="InterPro" id="IPR014001">
    <property type="entry name" value="Helicase_ATP-bd"/>
</dbReference>
<dbReference type="EMBL" id="CABPRJ010000533">
    <property type="protein sequence ID" value="VVC30706.1"/>
    <property type="molecule type" value="Genomic_DNA"/>
</dbReference>
<evidence type="ECO:0000256" key="2">
    <source>
        <dbReference type="ARBA" id="ARBA00022741"/>
    </source>
</evidence>
<evidence type="ECO:0000256" key="5">
    <source>
        <dbReference type="ARBA" id="ARBA00022840"/>
    </source>
</evidence>
<evidence type="ECO:0000259" key="7">
    <source>
        <dbReference type="PROSITE" id="PS51194"/>
    </source>
</evidence>
<accession>A0A5E4MLG8</accession>
<dbReference type="PANTHER" id="PTHR47958">
    <property type="entry name" value="ATP-DEPENDENT RNA HELICASE DBP3"/>
    <property type="match status" value="1"/>
</dbReference>
<dbReference type="GO" id="GO:0003724">
    <property type="term" value="F:RNA helicase activity"/>
    <property type="evidence" value="ECO:0007669"/>
    <property type="project" value="UniProtKB-EC"/>
</dbReference>